<dbReference type="EMBL" id="DXEU01000164">
    <property type="protein sequence ID" value="HIX52949.1"/>
    <property type="molecule type" value="Genomic_DNA"/>
</dbReference>
<dbReference type="AlphaFoldDB" id="A0A9D1W5G0"/>
<dbReference type="Proteomes" id="UP000886780">
    <property type="component" value="Unassembled WGS sequence"/>
</dbReference>
<gene>
    <name evidence="2" type="ORF">IAA28_09115</name>
</gene>
<comment type="caution">
    <text evidence="2">The sequence shown here is derived from an EMBL/GenBank/DDBJ whole genome shotgun (WGS) entry which is preliminary data.</text>
</comment>
<keyword evidence="1" id="KW-0472">Membrane</keyword>
<organism evidence="2 3">
    <name type="scientific">Candidatus Lachnoclostridium stercoripullorum</name>
    <dbReference type="NCBI Taxonomy" id="2838635"/>
    <lineage>
        <taxon>Bacteria</taxon>
        <taxon>Bacillati</taxon>
        <taxon>Bacillota</taxon>
        <taxon>Clostridia</taxon>
        <taxon>Lachnospirales</taxon>
        <taxon>Lachnospiraceae</taxon>
    </lineage>
</organism>
<feature type="transmembrane region" description="Helical" evidence="1">
    <location>
        <begin position="265"/>
        <end position="286"/>
    </location>
</feature>
<feature type="transmembrane region" description="Helical" evidence="1">
    <location>
        <begin position="163"/>
        <end position="184"/>
    </location>
</feature>
<evidence type="ECO:0000313" key="3">
    <source>
        <dbReference type="Proteomes" id="UP000886780"/>
    </source>
</evidence>
<protein>
    <recommendedName>
        <fullName evidence="4">DUF2812 domain-containing protein</fullName>
    </recommendedName>
</protein>
<name>A0A9D1W5G0_9FIRM</name>
<accession>A0A9D1W5G0</accession>
<sequence>MRECQSVRLSCRRGDRRELGRFLEERAARGWYAERILPNWTARFCRREEEAGDRCRLVTCRNWLWRKKSGETEEVQALRESWEREGWTFGCCFGHTAVFYGREGMKEGEHPVSGEEERRLLLEEEGRLFLRLTLGGIFAAALWAAAAALFWLNQASREEWEELLAVGAVVWLIYTRFWILGALARPGVRRSLREGRETPPRRLPLGEDELRSLCLAGCGILAASRLYRMGVYHAALAMALGGAAAAACLVWMVRSRRRGRSGTPGGASLGLTLASLALLLTAAFAWPSAGNYRFSLGEDRGTLYFGDAARSLDVLNAEELGWGPWDSVYVRENPTHYCASETLTYTYFSDELAEELAEELDGGFLKLGSGGLAARLRYVGTLEGTLKDVDHWEDFLGLKGLDLDEARKAELIPGAESYEWEDGKEIAVCWPDGRVVLFFLNPQDERSFDLEDGAVRRALIRHLEELS</sequence>
<feature type="transmembrane region" description="Helical" evidence="1">
    <location>
        <begin position="128"/>
        <end position="151"/>
    </location>
</feature>
<evidence type="ECO:0000313" key="2">
    <source>
        <dbReference type="EMBL" id="HIX52949.1"/>
    </source>
</evidence>
<keyword evidence="1" id="KW-1133">Transmembrane helix</keyword>
<evidence type="ECO:0000256" key="1">
    <source>
        <dbReference type="SAM" id="Phobius"/>
    </source>
</evidence>
<reference evidence="2" key="2">
    <citation type="submission" date="2021-04" db="EMBL/GenBank/DDBJ databases">
        <authorList>
            <person name="Gilroy R."/>
        </authorList>
    </citation>
    <scope>NUCLEOTIDE SEQUENCE</scope>
    <source>
        <strain evidence="2">ChiGjej4B4-12881</strain>
    </source>
</reference>
<feature type="transmembrane region" description="Helical" evidence="1">
    <location>
        <begin position="233"/>
        <end position="253"/>
    </location>
</feature>
<evidence type="ECO:0008006" key="4">
    <source>
        <dbReference type="Google" id="ProtNLM"/>
    </source>
</evidence>
<proteinExistence type="predicted"/>
<reference evidence="2" key="1">
    <citation type="journal article" date="2021" name="PeerJ">
        <title>Extensive microbial diversity within the chicken gut microbiome revealed by metagenomics and culture.</title>
        <authorList>
            <person name="Gilroy R."/>
            <person name="Ravi A."/>
            <person name="Getino M."/>
            <person name="Pursley I."/>
            <person name="Horton D.L."/>
            <person name="Alikhan N.F."/>
            <person name="Baker D."/>
            <person name="Gharbi K."/>
            <person name="Hall N."/>
            <person name="Watson M."/>
            <person name="Adriaenssens E.M."/>
            <person name="Foster-Nyarko E."/>
            <person name="Jarju S."/>
            <person name="Secka A."/>
            <person name="Antonio M."/>
            <person name="Oren A."/>
            <person name="Chaudhuri R.R."/>
            <person name="La Ragione R."/>
            <person name="Hildebrand F."/>
            <person name="Pallen M.J."/>
        </authorList>
    </citation>
    <scope>NUCLEOTIDE SEQUENCE</scope>
    <source>
        <strain evidence="2">ChiGjej4B4-12881</strain>
    </source>
</reference>
<keyword evidence="1" id="KW-0812">Transmembrane</keyword>